<gene>
    <name evidence="2" type="ORF">LTR16_012063</name>
</gene>
<dbReference type="Proteomes" id="UP001357485">
    <property type="component" value="Unassembled WGS sequence"/>
</dbReference>
<sequence>MTQQSLTVTLPSTHYFMRIVPEVSKSLGSAEYRVFVSVNGMRLVSVPQVSGADVKKPLYEASLLTAVNRIEVEVVAAAKGGGVEIERCVVFI</sequence>
<evidence type="ECO:0000313" key="2">
    <source>
        <dbReference type="EMBL" id="KAK5033165.1"/>
    </source>
</evidence>
<accession>A0ABR0IU24</accession>
<keyword evidence="3" id="KW-1185">Reference proteome</keyword>
<organism evidence="2 3">
    <name type="scientific">Cryomyces antarcticus</name>
    <dbReference type="NCBI Taxonomy" id="329879"/>
    <lineage>
        <taxon>Eukaryota</taxon>
        <taxon>Fungi</taxon>
        <taxon>Dikarya</taxon>
        <taxon>Ascomycota</taxon>
        <taxon>Pezizomycotina</taxon>
        <taxon>Dothideomycetes</taxon>
        <taxon>Dothideomycetes incertae sedis</taxon>
        <taxon>Cryomyces</taxon>
    </lineage>
</organism>
<feature type="domain" description="RSC4 Ig-like" evidence="1">
    <location>
        <begin position="2"/>
        <end position="91"/>
    </location>
</feature>
<evidence type="ECO:0000313" key="3">
    <source>
        <dbReference type="Proteomes" id="UP001357485"/>
    </source>
</evidence>
<protein>
    <recommendedName>
        <fullName evidence="1">RSC4 Ig-like domain-containing protein</fullName>
    </recommendedName>
</protein>
<dbReference type="Pfam" id="PF22994">
    <property type="entry name" value="RSC4_Ig_like"/>
    <property type="match status" value="1"/>
</dbReference>
<feature type="non-terminal residue" evidence="2">
    <location>
        <position position="92"/>
    </location>
</feature>
<evidence type="ECO:0000259" key="1">
    <source>
        <dbReference type="Pfam" id="PF22994"/>
    </source>
</evidence>
<dbReference type="InterPro" id="IPR054551">
    <property type="entry name" value="RSC4_Ig-like"/>
</dbReference>
<dbReference type="EMBL" id="JAVRRA010028623">
    <property type="protein sequence ID" value="KAK5033165.1"/>
    <property type="molecule type" value="Genomic_DNA"/>
</dbReference>
<comment type="caution">
    <text evidence="2">The sequence shown here is derived from an EMBL/GenBank/DDBJ whole genome shotgun (WGS) entry which is preliminary data.</text>
</comment>
<reference evidence="2 3" key="1">
    <citation type="submission" date="2023-08" db="EMBL/GenBank/DDBJ databases">
        <title>Black Yeasts Isolated from many extreme environments.</title>
        <authorList>
            <person name="Coleine C."/>
            <person name="Stajich J.E."/>
            <person name="Selbmann L."/>
        </authorList>
    </citation>
    <scope>NUCLEOTIDE SEQUENCE [LARGE SCALE GENOMIC DNA]</scope>
    <source>
        <strain evidence="2 3">CCFEE 536</strain>
    </source>
</reference>
<proteinExistence type="predicted"/>
<name>A0ABR0IU24_9PEZI</name>